<dbReference type="Gene3D" id="3.40.50.10140">
    <property type="entry name" value="Toll/interleukin-1 receptor homology (TIR) domain"/>
    <property type="match status" value="1"/>
</dbReference>
<name>A0A8T0H130_CERPU</name>
<comment type="caution">
    <text evidence="4">The sequence shown here is derived from an EMBL/GenBank/DDBJ whole genome shotgun (WGS) entry which is preliminary data.</text>
</comment>
<evidence type="ECO:0000256" key="1">
    <source>
        <dbReference type="ARBA" id="ARBA00022614"/>
    </source>
</evidence>
<dbReference type="Gene3D" id="1.10.8.430">
    <property type="entry name" value="Helical domain of apoptotic protease-activating factors"/>
    <property type="match status" value="1"/>
</dbReference>
<dbReference type="InterPro" id="IPR000157">
    <property type="entry name" value="TIR_dom"/>
</dbReference>
<dbReference type="InterPro" id="IPR003591">
    <property type="entry name" value="Leu-rich_rpt_typical-subtyp"/>
</dbReference>
<dbReference type="SUPFAM" id="SSF52200">
    <property type="entry name" value="Toll/Interleukin receptor TIR domain"/>
    <property type="match status" value="1"/>
</dbReference>
<dbReference type="PROSITE" id="PS50104">
    <property type="entry name" value="TIR"/>
    <property type="match status" value="1"/>
</dbReference>
<dbReference type="Proteomes" id="UP000822688">
    <property type="component" value="Chromosome 9"/>
</dbReference>
<evidence type="ECO:0000256" key="2">
    <source>
        <dbReference type="ARBA" id="ARBA00022737"/>
    </source>
</evidence>
<protein>
    <recommendedName>
        <fullName evidence="3">TIR domain-containing protein</fullName>
    </recommendedName>
</protein>
<accession>A0A8T0H130</accession>
<gene>
    <name evidence="4" type="ORF">KC19_9G173000</name>
</gene>
<dbReference type="PANTHER" id="PTHR16083:SF50">
    <property type="entry name" value="DISEASE RESISTANCE PROTEIN (TIR-NBS-LRR CLASS) FAMILY PROTEIN"/>
    <property type="match status" value="1"/>
</dbReference>
<dbReference type="PANTHER" id="PTHR16083">
    <property type="entry name" value="LEUCINE RICH REPEAT CONTAINING PROTEIN"/>
    <property type="match status" value="1"/>
</dbReference>
<dbReference type="PRINTS" id="PR00364">
    <property type="entry name" value="DISEASERSIST"/>
</dbReference>
<dbReference type="InterPro" id="IPR042197">
    <property type="entry name" value="Apaf_helical"/>
</dbReference>
<organism evidence="4 5">
    <name type="scientific">Ceratodon purpureus</name>
    <name type="common">Fire moss</name>
    <name type="synonym">Dicranum purpureum</name>
    <dbReference type="NCBI Taxonomy" id="3225"/>
    <lineage>
        <taxon>Eukaryota</taxon>
        <taxon>Viridiplantae</taxon>
        <taxon>Streptophyta</taxon>
        <taxon>Embryophyta</taxon>
        <taxon>Bryophyta</taxon>
        <taxon>Bryophytina</taxon>
        <taxon>Bryopsida</taxon>
        <taxon>Dicranidae</taxon>
        <taxon>Pseudoditrichales</taxon>
        <taxon>Ditrichaceae</taxon>
        <taxon>Ceratodon</taxon>
    </lineage>
</organism>
<proteinExistence type="predicted"/>
<dbReference type="SMART" id="SM00255">
    <property type="entry name" value="TIR"/>
    <property type="match status" value="1"/>
</dbReference>
<dbReference type="SMART" id="SM00369">
    <property type="entry name" value="LRR_TYP"/>
    <property type="match status" value="20"/>
</dbReference>
<keyword evidence="1" id="KW-0433">Leucine-rich repeat</keyword>
<dbReference type="InterPro" id="IPR036390">
    <property type="entry name" value="WH_DNA-bd_sf"/>
</dbReference>
<dbReference type="Pfam" id="PF23282">
    <property type="entry name" value="WHD_ROQ1"/>
    <property type="match status" value="1"/>
</dbReference>
<dbReference type="GO" id="GO:0006952">
    <property type="term" value="P:defense response"/>
    <property type="evidence" value="ECO:0007669"/>
    <property type="project" value="UniProtKB-KW"/>
</dbReference>
<dbReference type="SUPFAM" id="SSF52058">
    <property type="entry name" value="L domain-like"/>
    <property type="match status" value="5"/>
</dbReference>
<sequence length="1910" mass="212477">MTAGSRQTRSHEYFPPLQGSKAPAVAHRYADRILHLTPALVNFTRSPFRTLPAAPPIGESRSGFVDLLPKFSKSPKTLPRGMRHFQSPGSYKRKAGCTSGGFSLRFSIRSRSTSAALVSAPATANSLPVTEVGTFEQYDVFLCHRGPDTKFGFASYLSERLEGAGLRPFLDYKSIVHGQDSQACMDSAVKTTPIALVIFSEKFVDSEWCLNELDELMRFDARPVKVIPVFYKVKPDQVCFREETEEFKELKRKHGGSILRWKLALEKALNLGGTEYLGQSSEPELVNDIVQEVSKFRNKSLPLDVGNYVFGTKKVVDEIIQKHMGVSILLLWGMGGMGKSTLARELYNRLMETFDASCYVDLKSYDVEDSKKAIRDKDIVPEVQKHILKYLCPNEGQEVENKNKGKTILEERLSKKRFLMVLDDVPDNGELYFWISKTMLTKGSMCIVTSRNRRVVEELRDIDMKKDVHLHNVQRLGSEDSQYVFASFAFDGHWNVKSGFEELVLKISKACGGVPLVLTVYGALVKGEDVAIWKEVLEKLNKIDDTRGTYDTFGRAIFDRLRISFDALRSPEYQNMFLDITCALLGKPKDMAILAWKSHGWSPTIGIQVLVQRALVTVDSFGRFQTHDLLRDMGRQILEEQRSKGVITRLTTPESLTRLRENEGFPESLEVLIIVNTGFSGLRALDISHMKKLRILMCDDTINVSIPKSLCWWTLYVPWFKVSDIRYKAIHGPTHVITTLPTVPLPHNKLVVLSLARWRIAMLPDIVVRLEKLEMLDLRECTELRLLPDSFGRLRKLRQLNLERSGITSLPESFGELSNLEMLDLRECTELYRLPESFGELSNLEMLDLRECTELRLLPDSFGRLRKLRQLNLERTWITSLPASFGELSSLEVLNAEGCKMLHLLPDSLVGLRKLRDLNLEGSGITSLPASFGDLSSLEVLNLRGCKKLLLLPGSLTGLKNVKNFGYSGSAFASLLETMGCLKDFEESSLSSKLNTLQNLLGIMKTRKELVLEDFAIEALPESFGELGNLEVLNLRRCSNLRLLPDSFGGLSKLRDLNLEGSGITSLPASFGELGSLEVLNLRGCQKLHLLPESFGGLRKLRDLNLGLCRITSLPASFGELSSLEVLNAEGCEMLHLLPDSLVGLRKLRDLNLKGSGITSLPASFGDLSSLEVLNLRGCKKLLLLPGSLTGLKNVKNFGYSGSAFASLLKSMGCLKDFEESSLPSKLNTLQNLLGIMKTRKELVLEDFAIEALPESFGELGNLEVLNLRGCSNLRLLPDSFGGLSKLRDLNLEGSGITSLPASFGDLSSLEVLNLRGCEKLHLLPESFGGLRKLRDLNLGHCSITDSFGDLRKLRDLNLRDYCGIRSLPASFGELSSLEVLNAEGCKMLHLLPDSLVCLRKLRDLNLEGSGITSLPASFGDLSSLEVLNLRGCKKLLLLPGSLTGLKNVKNFGYSGSAFASLLKSMGCLKDFEESSLPSKLNTLQNLLGIMKTRKELVLEDFAIEALPESFGELGNLEVLILQECSQLALLPDSFGRLRKLRQLNLEGSGITSLPESFGELSNLEMLDLRECMHLCLLPDSFRRLRKLRQLNLERTWIMSSLPASFGELSSLEVLNAEGCEMLHLLPDSLVGLRKLRDLNLEFSGITSLPASFGDLSSLEVLNLRGCKKLLLLPGSLTGLKNVKNFGYSGSAFASLLESMGCLKDFEKSSLPSKLNTLQNLLGIMKTRKELVLEDFAIEALPESFGELGNLEVLNLRRCSNLRLLPDSFGGLSKLRDLNLEGSGITSLPASFGELGNLEVLNLRGCSKLCLLPDSFGHLRKLRDLNLRDYCGIRSLPESFGELSNLEVLKLGNSREYFSGVSGSENLLGDSTLNALRKLRELIIDGENLDVEEKREKARKTEVDVLWRTT</sequence>
<dbReference type="Pfam" id="PF23598">
    <property type="entry name" value="LRR_14"/>
    <property type="match status" value="6"/>
</dbReference>
<dbReference type="Gene3D" id="3.80.10.10">
    <property type="entry name" value="Ribonuclease Inhibitor"/>
    <property type="match status" value="6"/>
</dbReference>
<dbReference type="SUPFAM" id="SSF46785">
    <property type="entry name" value="Winged helix' DNA-binding domain"/>
    <property type="match status" value="1"/>
</dbReference>
<dbReference type="Pfam" id="PF01582">
    <property type="entry name" value="TIR"/>
    <property type="match status" value="1"/>
</dbReference>
<dbReference type="Gene3D" id="3.40.50.300">
    <property type="entry name" value="P-loop containing nucleotide triphosphate hydrolases"/>
    <property type="match status" value="1"/>
</dbReference>
<dbReference type="InterPro" id="IPR032675">
    <property type="entry name" value="LRR_dom_sf"/>
</dbReference>
<dbReference type="GO" id="GO:0043531">
    <property type="term" value="F:ADP binding"/>
    <property type="evidence" value="ECO:0007669"/>
    <property type="project" value="InterPro"/>
</dbReference>
<dbReference type="InterPro" id="IPR058192">
    <property type="entry name" value="WHD_ROQ1-like"/>
</dbReference>
<dbReference type="EMBL" id="CM026430">
    <property type="protein sequence ID" value="KAG0562812.1"/>
    <property type="molecule type" value="Genomic_DNA"/>
</dbReference>
<dbReference type="InterPro" id="IPR027417">
    <property type="entry name" value="P-loop_NTPase"/>
</dbReference>
<evidence type="ECO:0000313" key="4">
    <source>
        <dbReference type="EMBL" id="KAG0562812.1"/>
    </source>
</evidence>
<feature type="domain" description="TIR" evidence="3">
    <location>
        <begin position="136"/>
        <end position="297"/>
    </location>
</feature>
<dbReference type="InterPro" id="IPR002182">
    <property type="entry name" value="NB-ARC"/>
</dbReference>
<dbReference type="SUPFAM" id="SSF52540">
    <property type="entry name" value="P-loop containing nucleoside triphosphate hydrolases"/>
    <property type="match status" value="1"/>
</dbReference>
<evidence type="ECO:0000313" key="5">
    <source>
        <dbReference type="Proteomes" id="UP000822688"/>
    </source>
</evidence>
<dbReference type="Pfam" id="PF00931">
    <property type="entry name" value="NB-ARC"/>
    <property type="match status" value="1"/>
</dbReference>
<reference evidence="4" key="1">
    <citation type="submission" date="2020-06" db="EMBL/GenBank/DDBJ databases">
        <title>WGS assembly of Ceratodon purpureus strain R40.</title>
        <authorList>
            <person name="Carey S.B."/>
            <person name="Jenkins J."/>
            <person name="Shu S."/>
            <person name="Lovell J.T."/>
            <person name="Sreedasyam A."/>
            <person name="Maumus F."/>
            <person name="Tiley G.P."/>
            <person name="Fernandez-Pozo N."/>
            <person name="Barry K."/>
            <person name="Chen C."/>
            <person name="Wang M."/>
            <person name="Lipzen A."/>
            <person name="Daum C."/>
            <person name="Saski C.A."/>
            <person name="Payton A.C."/>
            <person name="Mcbreen J.C."/>
            <person name="Conrad R.E."/>
            <person name="Kollar L.M."/>
            <person name="Olsson S."/>
            <person name="Huttunen S."/>
            <person name="Landis J.B."/>
            <person name="Wickett N.J."/>
            <person name="Johnson M.G."/>
            <person name="Rensing S.A."/>
            <person name="Grimwood J."/>
            <person name="Schmutz J."/>
            <person name="Mcdaniel S.F."/>
        </authorList>
    </citation>
    <scope>NUCLEOTIDE SEQUENCE</scope>
    <source>
        <strain evidence="4">R40</strain>
    </source>
</reference>
<evidence type="ECO:0000259" key="3">
    <source>
        <dbReference type="PROSITE" id="PS50104"/>
    </source>
</evidence>
<dbReference type="InterPro" id="IPR035897">
    <property type="entry name" value="Toll_tir_struct_dom_sf"/>
</dbReference>
<keyword evidence="2" id="KW-0677">Repeat</keyword>
<dbReference type="GO" id="GO:0007165">
    <property type="term" value="P:signal transduction"/>
    <property type="evidence" value="ECO:0007669"/>
    <property type="project" value="InterPro"/>
</dbReference>
<dbReference type="InterPro" id="IPR055414">
    <property type="entry name" value="LRR_R13L4/SHOC2-like"/>
</dbReference>
<keyword evidence="5" id="KW-1185">Reference proteome</keyword>